<gene>
    <name evidence="3" type="ORF">CALVIDRAFT_597541</name>
</gene>
<evidence type="ECO:0000256" key="1">
    <source>
        <dbReference type="SAM" id="MobiDB-lite"/>
    </source>
</evidence>
<evidence type="ECO:0000313" key="3">
    <source>
        <dbReference type="EMBL" id="KZO97643.1"/>
    </source>
</evidence>
<proteinExistence type="predicted"/>
<feature type="domain" description="SMODS and SLOG-associating 2TM effector" evidence="2">
    <location>
        <begin position="478"/>
        <end position="595"/>
    </location>
</feature>
<organism evidence="3 4">
    <name type="scientific">Calocera viscosa (strain TUFC12733)</name>
    <dbReference type="NCBI Taxonomy" id="1330018"/>
    <lineage>
        <taxon>Eukaryota</taxon>
        <taxon>Fungi</taxon>
        <taxon>Dikarya</taxon>
        <taxon>Basidiomycota</taxon>
        <taxon>Agaricomycotina</taxon>
        <taxon>Dacrymycetes</taxon>
        <taxon>Dacrymycetales</taxon>
        <taxon>Dacrymycetaceae</taxon>
        <taxon>Calocera</taxon>
    </lineage>
</organism>
<feature type="compositionally biased region" description="Low complexity" evidence="1">
    <location>
        <begin position="402"/>
        <end position="438"/>
    </location>
</feature>
<dbReference type="OrthoDB" id="3245801at2759"/>
<evidence type="ECO:0000259" key="2">
    <source>
        <dbReference type="Pfam" id="PF18142"/>
    </source>
</evidence>
<feature type="compositionally biased region" description="Low complexity" evidence="1">
    <location>
        <begin position="118"/>
        <end position="127"/>
    </location>
</feature>
<feature type="compositionally biased region" description="Low complexity" evidence="1">
    <location>
        <begin position="151"/>
        <end position="168"/>
    </location>
</feature>
<feature type="compositionally biased region" description="Low complexity" evidence="1">
    <location>
        <begin position="229"/>
        <end position="246"/>
    </location>
</feature>
<evidence type="ECO:0000313" key="4">
    <source>
        <dbReference type="Proteomes" id="UP000076738"/>
    </source>
</evidence>
<dbReference type="PANTHER" id="PTHR38793:SF3">
    <property type="entry name" value="SMODS AND SLOG-ASSOCIATING 2TM EFFECTOR DOMAIN-CONTAINING PROTEIN"/>
    <property type="match status" value="1"/>
</dbReference>
<protein>
    <recommendedName>
        <fullName evidence="2">SMODS and SLOG-associating 2TM effector domain-containing protein</fullName>
    </recommendedName>
</protein>
<dbReference type="STRING" id="1330018.A0A167NEZ0"/>
<dbReference type="EMBL" id="KV417279">
    <property type="protein sequence ID" value="KZO97643.1"/>
    <property type="molecule type" value="Genomic_DNA"/>
</dbReference>
<feature type="compositionally biased region" description="Pro residues" evidence="1">
    <location>
        <begin position="195"/>
        <end position="204"/>
    </location>
</feature>
<feature type="compositionally biased region" description="Basic and acidic residues" evidence="1">
    <location>
        <begin position="103"/>
        <end position="114"/>
    </location>
</feature>
<dbReference type="AlphaFoldDB" id="A0A167NEZ0"/>
<dbReference type="Proteomes" id="UP000076738">
    <property type="component" value="Unassembled WGS sequence"/>
</dbReference>
<keyword evidence="4" id="KW-1185">Reference proteome</keyword>
<dbReference type="PANTHER" id="PTHR38793">
    <property type="entry name" value="SLATT_FUNGAL DOMAIN-CONTAINING PROTEIN-RELATED"/>
    <property type="match status" value="1"/>
</dbReference>
<feature type="region of interest" description="Disordered" evidence="1">
    <location>
        <begin position="1"/>
        <end position="469"/>
    </location>
</feature>
<accession>A0A167NEZ0</accession>
<sequence length="620" mass="65424">MLGAKPNSRDVQLAAERLRQTMAASSASAVPPLPQSSTSPTSPFTPGSGAAAPAPRERRQPISAVPVDPPPKSAFRRGRDRQRSTSVDGSAPPAGAGEAPPARPDRPDRADRPPRSAPAPASAAGPAIPQPTQSPPRERVARSARPAVGNPSPTSPSQAPTTGSGFAPAPAPGPTEPLQPRRRDPPGRKHASRRPGPPSPPLPSLPSTNSLRALSPPPPAADPPGYALTSPASPTSPGSPGTGAPAQIRLVSPPQQQQPTSFHAAGAVAANWPTSPDPLPPMQRYDPAAQGQGQGQGDYFSPGPDGSTPQQREQQQYQERAYQQQPYQQQQQPLYQPYQPAPDQQQQQQPYQSAPYQDQQSPPSQAPPERPERRQGRFAEAIKRSFRTRPSQPSPLQQVQTAGSPVSPSAPAAAGYQVAQPPGQGQSPKSGPQSPASKRSSGGILSLLRGAPTDPKLPPTDNSKTVEERMEHTVDLAEHTYNQQVWLERFYAAGINLTILLQLLFAAAITVLSAVPGDHSIPTAVLGALTTLLAGLLARYRGTNQPERAGAHATAMRTFLAECEAFIDDYGSKTGPEYDAKVAELRMKYEVIEENADKAANGVMHAGYAVASTGEAKFHN</sequence>
<reference evidence="3 4" key="1">
    <citation type="journal article" date="2016" name="Mol. Biol. Evol.">
        <title>Comparative Genomics of Early-Diverging Mushroom-Forming Fungi Provides Insights into the Origins of Lignocellulose Decay Capabilities.</title>
        <authorList>
            <person name="Nagy L.G."/>
            <person name="Riley R."/>
            <person name="Tritt A."/>
            <person name="Adam C."/>
            <person name="Daum C."/>
            <person name="Floudas D."/>
            <person name="Sun H."/>
            <person name="Yadav J.S."/>
            <person name="Pangilinan J."/>
            <person name="Larsson K.H."/>
            <person name="Matsuura K."/>
            <person name="Barry K."/>
            <person name="Labutti K."/>
            <person name="Kuo R."/>
            <person name="Ohm R.A."/>
            <person name="Bhattacharya S.S."/>
            <person name="Shirouzu T."/>
            <person name="Yoshinaga Y."/>
            <person name="Martin F.M."/>
            <person name="Grigoriev I.V."/>
            <person name="Hibbett D.S."/>
        </authorList>
    </citation>
    <scope>NUCLEOTIDE SEQUENCE [LARGE SCALE GENOMIC DNA]</scope>
    <source>
        <strain evidence="3 4">TUFC12733</strain>
    </source>
</reference>
<dbReference type="Pfam" id="PF18142">
    <property type="entry name" value="SLATT_fungal"/>
    <property type="match status" value="1"/>
</dbReference>
<feature type="compositionally biased region" description="Polar residues" evidence="1">
    <location>
        <begin position="388"/>
        <end position="401"/>
    </location>
</feature>
<name>A0A167NEZ0_CALVF</name>
<dbReference type="InterPro" id="IPR041622">
    <property type="entry name" value="SLATT_fungi"/>
</dbReference>
<feature type="compositionally biased region" description="Low complexity" evidence="1">
    <location>
        <begin position="88"/>
        <end position="100"/>
    </location>
</feature>
<dbReference type="NCBIfam" id="NF033635">
    <property type="entry name" value="SLATT_fungal"/>
    <property type="match status" value="1"/>
</dbReference>
<feature type="compositionally biased region" description="Basic and acidic residues" evidence="1">
    <location>
        <begin position="369"/>
        <end position="383"/>
    </location>
</feature>
<feature type="compositionally biased region" description="Low complexity" evidence="1">
    <location>
        <begin position="309"/>
        <end position="363"/>
    </location>
</feature>
<feature type="compositionally biased region" description="Low complexity" evidence="1">
    <location>
        <begin position="23"/>
        <end position="54"/>
    </location>
</feature>